<dbReference type="CDD" id="cd06583">
    <property type="entry name" value="PGRP"/>
    <property type="match status" value="1"/>
</dbReference>
<dbReference type="RefSeq" id="WP_221276341.1">
    <property type="nucleotide sequence ID" value="NZ_AP024685.1"/>
</dbReference>
<sequence>MKQKWIKLSISGALFLSASVMLLNGQASAATVMTPDQMKSQLTEQDIKEATPTGSKETDSDGKATDDIGMPIETKSSAFSGEISRSYPNVNNYILQKNYQHPNITQELHTFSMFGYKTDDVLPSGVAVHYTDNPNNFSARSEADYEINGGWQSAFVHTFIDAGSILSIHETNYGAWGSGAIGNKYFTQFEMVTARNFEDFAKTTSYSA</sequence>
<feature type="signal peptide" evidence="2">
    <location>
        <begin position="1"/>
        <end position="29"/>
    </location>
</feature>
<feature type="chain" id="PRO_5047081536" description="N-acetylmuramoyl-L-alanine amidase" evidence="2">
    <location>
        <begin position="30"/>
        <end position="208"/>
    </location>
</feature>
<name>A0ABM7QVB2_LATCU</name>
<keyword evidence="2" id="KW-0732">Signal</keyword>
<dbReference type="InterPro" id="IPR036505">
    <property type="entry name" value="Amidase/PGRP_sf"/>
</dbReference>
<feature type="region of interest" description="Disordered" evidence="1">
    <location>
        <begin position="37"/>
        <end position="71"/>
    </location>
</feature>
<evidence type="ECO:0008006" key="5">
    <source>
        <dbReference type="Google" id="ProtNLM"/>
    </source>
</evidence>
<dbReference type="Proteomes" id="UP000825100">
    <property type="component" value="Chromosome"/>
</dbReference>
<dbReference type="EMBL" id="AP024685">
    <property type="protein sequence ID" value="BCX31007.1"/>
    <property type="molecule type" value="Genomic_DNA"/>
</dbReference>
<organism evidence="3 4">
    <name type="scientific">Latilactobacillus curvatus</name>
    <name type="common">Lactobacillus curvatus</name>
    <dbReference type="NCBI Taxonomy" id="28038"/>
    <lineage>
        <taxon>Bacteria</taxon>
        <taxon>Bacillati</taxon>
        <taxon>Bacillota</taxon>
        <taxon>Bacilli</taxon>
        <taxon>Lactobacillales</taxon>
        <taxon>Lactobacillaceae</taxon>
        <taxon>Latilactobacillus</taxon>
    </lineage>
</organism>
<gene>
    <name evidence="3" type="ORF">LTWDN19_15740</name>
</gene>
<evidence type="ECO:0000313" key="4">
    <source>
        <dbReference type="Proteomes" id="UP000825100"/>
    </source>
</evidence>
<proteinExistence type="predicted"/>
<feature type="compositionally biased region" description="Basic and acidic residues" evidence="1">
    <location>
        <begin position="56"/>
        <end position="66"/>
    </location>
</feature>
<accession>A0ABM7QVB2</accession>
<keyword evidence="4" id="KW-1185">Reference proteome</keyword>
<evidence type="ECO:0000256" key="2">
    <source>
        <dbReference type="SAM" id="SignalP"/>
    </source>
</evidence>
<evidence type="ECO:0000313" key="3">
    <source>
        <dbReference type="EMBL" id="BCX31007.1"/>
    </source>
</evidence>
<evidence type="ECO:0000256" key="1">
    <source>
        <dbReference type="SAM" id="MobiDB-lite"/>
    </source>
</evidence>
<dbReference type="Gene3D" id="3.40.80.10">
    <property type="entry name" value="Peptidoglycan recognition protein-like"/>
    <property type="match status" value="1"/>
</dbReference>
<reference evidence="3 4" key="1">
    <citation type="submission" date="2021-05" db="EMBL/GenBank/DDBJ databases">
        <title>Complete Genome Sequence of Latilactobacillus sp. Strain WDN19, a High D-Aspartate-producing Lactic Acid Bacterium Isolated from a Japanese Pickle.</title>
        <authorList>
            <person name="Kajitani K."/>
            <person name="Takahashi S."/>
        </authorList>
    </citation>
    <scope>NUCLEOTIDE SEQUENCE [LARGE SCALE GENOMIC DNA]</scope>
    <source>
        <strain evidence="3 4">WDN19</strain>
    </source>
</reference>
<protein>
    <recommendedName>
        <fullName evidence="5">N-acetylmuramoyl-L-alanine amidase</fullName>
    </recommendedName>
</protein>
<dbReference type="InterPro" id="IPR002502">
    <property type="entry name" value="Amidase_domain"/>
</dbReference>
<dbReference type="SUPFAM" id="SSF55846">
    <property type="entry name" value="N-acetylmuramoyl-L-alanine amidase-like"/>
    <property type="match status" value="1"/>
</dbReference>